<dbReference type="InterPro" id="IPR048324">
    <property type="entry name" value="ZSWIM1-3_RNaseH-like"/>
</dbReference>
<comment type="caution">
    <text evidence="3">The sequence shown here is derived from an EMBL/GenBank/DDBJ whole genome shotgun (WGS) entry which is preliminary data.</text>
</comment>
<dbReference type="Pfam" id="PF21056">
    <property type="entry name" value="ZSWIM1-3_RNaseH-like"/>
    <property type="match status" value="1"/>
</dbReference>
<feature type="compositionally biased region" description="Polar residues" evidence="1">
    <location>
        <begin position="161"/>
        <end position="190"/>
    </location>
</feature>
<feature type="compositionally biased region" description="Low complexity" evidence="1">
    <location>
        <begin position="34"/>
        <end position="107"/>
    </location>
</feature>
<protein>
    <recommendedName>
        <fullName evidence="2">ZSWIM1/3 RNaseH-like domain-containing protein</fullName>
    </recommendedName>
</protein>
<evidence type="ECO:0000313" key="3">
    <source>
        <dbReference type="EMBL" id="OWZ14873.1"/>
    </source>
</evidence>
<accession>A0A225WAW7</accession>
<name>A0A225WAW7_9STRA</name>
<reference evidence="4" key="1">
    <citation type="submission" date="2017-03" db="EMBL/GenBank/DDBJ databases">
        <title>Phytopthora megakarya and P. palmivora, two closely related causual agents of cacao black pod achieved similar genome size and gene model numbers by different mechanisms.</title>
        <authorList>
            <person name="Ali S."/>
            <person name="Shao J."/>
            <person name="Larry D.J."/>
            <person name="Kronmiller B."/>
            <person name="Shen D."/>
            <person name="Strem M.D."/>
            <person name="Melnick R.L."/>
            <person name="Guiltinan M.J."/>
            <person name="Tyler B.M."/>
            <person name="Meinhardt L.W."/>
            <person name="Bailey B.A."/>
        </authorList>
    </citation>
    <scope>NUCLEOTIDE SEQUENCE [LARGE SCALE GENOMIC DNA]</scope>
    <source>
        <strain evidence="4">zdho120</strain>
    </source>
</reference>
<evidence type="ECO:0000256" key="1">
    <source>
        <dbReference type="SAM" id="MobiDB-lite"/>
    </source>
</evidence>
<dbReference type="PANTHER" id="PTHR31569:SF4">
    <property type="entry name" value="SWIM-TYPE DOMAIN-CONTAINING PROTEIN"/>
    <property type="match status" value="1"/>
</dbReference>
<gene>
    <name evidence="3" type="ORF">PHMEG_00011573</name>
</gene>
<dbReference type="EMBL" id="NBNE01001242">
    <property type="protein sequence ID" value="OWZ14873.1"/>
    <property type="molecule type" value="Genomic_DNA"/>
</dbReference>
<evidence type="ECO:0000313" key="4">
    <source>
        <dbReference type="Proteomes" id="UP000198211"/>
    </source>
</evidence>
<proteinExistence type="predicted"/>
<feature type="compositionally biased region" description="Low complexity" evidence="1">
    <location>
        <begin position="1"/>
        <end position="26"/>
    </location>
</feature>
<feature type="region of interest" description="Disordered" evidence="1">
    <location>
        <begin position="1"/>
        <end position="216"/>
    </location>
</feature>
<evidence type="ECO:0000259" key="2">
    <source>
        <dbReference type="Pfam" id="PF21056"/>
    </source>
</evidence>
<keyword evidence="4" id="KW-1185">Reference proteome</keyword>
<dbReference type="InterPro" id="IPR052579">
    <property type="entry name" value="Zinc_finger_SWIM"/>
</dbReference>
<dbReference type="OrthoDB" id="128989at2759"/>
<dbReference type="AlphaFoldDB" id="A0A225WAW7"/>
<feature type="domain" description="ZSWIM1/3 RNaseH-like" evidence="2">
    <location>
        <begin position="526"/>
        <end position="592"/>
    </location>
</feature>
<dbReference type="Proteomes" id="UP000198211">
    <property type="component" value="Unassembled WGS sequence"/>
</dbReference>
<organism evidence="3 4">
    <name type="scientific">Phytophthora megakarya</name>
    <dbReference type="NCBI Taxonomy" id="4795"/>
    <lineage>
        <taxon>Eukaryota</taxon>
        <taxon>Sar</taxon>
        <taxon>Stramenopiles</taxon>
        <taxon>Oomycota</taxon>
        <taxon>Peronosporomycetes</taxon>
        <taxon>Peronosporales</taxon>
        <taxon>Peronosporaceae</taxon>
        <taxon>Phytophthora</taxon>
    </lineage>
</organism>
<sequence>MAKTGTKTAASKAAMRKAAGAKVAATKAKRKAAATKGVKTTSTAAKATDTTTTDATAKSSKAKSSTTTATDTAGKAVKATDATAKSSKAKSSTATATDTAGKGVKAKGLMTTPQSGDYILAANGFIRDDDDDDYDPGKDSDDGDDDEFAPPGDVDKDATRIKTSSNVSGDTRSNISGDTRNKASSDTLNDISDDTRSTSVLEEGAEEDPGRPTKNARVTLSAQPDDDEHHLWHLQSKNAEMRQKITSQHILIHNSKPGLPQKAFQTWAEFHERLKAYERKYYLCFRIRSSENANHYNSRPGVQRVPTAFTHKWKRMYCTHAVLQASRGQGRRSHDCRYTECQASFLVRCDYVVEGGIGRWMVQVDEETEISTHNHKTTKLIFDSYSSGRSQKFLLKVRNELGLLKRVQISKSNVSRYLVEELDMTITPQQTRNILRDLLEVSTLERIKALIDAFVEEDGNDVLLVQEQMNITCVIAMQTNIQKKRFRQWGAGDGLDARHEQSRVSFGFAASLVSLSLISLKPDNTVGSLVVTSATARGFPVIDFLALDQKADTMERIIRFFKVKNPSWGQIETVVIDKDFVEWRVLEKSFPCRQSNSMPVSRYHVLEEGVPSGKTIGQRDRMEEAFGKLIYWYGVVSPEVLEYFPANWKTCDSMWATYLRGRFFPAGNSTTNLIESKWNQLKRLLGKKPRLDATISGLLSYQATIIHHLLCQFESIRRLPQNLAKFLIS</sequence>
<dbReference type="PANTHER" id="PTHR31569">
    <property type="entry name" value="SWIM-TYPE DOMAIN-CONTAINING PROTEIN"/>
    <property type="match status" value="1"/>
</dbReference>